<name>A0A8X6W8C2_TRICX</name>
<accession>A0A8X6W8C2</accession>
<sequence length="75" mass="8517">MVLRFDVNSAARSIIIVSTVISYKPEWRQLVYLKFCLELIALDSQEFKISELDLDAKLSQWTSGHVSSEVVIAKS</sequence>
<evidence type="ECO:0000313" key="1">
    <source>
        <dbReference type="EMBL" id="GFY30148.1"/>
    </source>
</evidence>
<gene>
    <name evidence="1" type="ORF">TNCV_3090561</name>
</gene>
<dbReference type="EMBL" id="BMAU01021391">
    <property type="protein sequence ID" value="GFY30148.1"/>
    <property type="molecule type" value="Genomic_DNA"/>
</dbReference>
<evidence type="ECO:0000313" key="2">
    <source>
        <dbReference type="Proteomes" id="UP000887159"/>
    </source>
</evidence>
<comment type="caution">
    <text evidence="1">The sequence shown here is derived from an EMBL/GenBank/DDBJ whole genome shotgun (WGS) entry which is preliminary data.</text>
</comment>
<protein>
    <submittedName>
        <fullName evidence="1">Uncharacterized protein</fullName>
    </submittedName>
</protein>
<dbReference type="AlphaFoldDB" id="A0A8X6W8C2"/>
<proteinExistence type="predicted"/>
<reference evidence="1" key="1">
    <citation type="submission" date="2020-08" db="EMBL/GenBank/DDBJ databases">
        <title>Multicomponent nature underlies the extraordinary mechanical properties of spider dragline silk.</title>
        <authorList>
            <person name="Kono N."/>
            <person name="Nakamura H."/>
            <person name="Mori M."/>
            <person name="Yoshida Y."/>
            <person name="Ohtoshi R."/>
            <person name="Malay A.D."/>
            <person name="Moran D.A.P."/>
            <person name="Tomita M."/>
            <person name="Numata K."/>
            <person name="Arakawa K."/>
        </authorList>
    </citation>
    <scope>NUCLEOTIDE SEQUENCE</scope>
</reference>
<dbReference type="Proteomes" id="UP000887159">
    <property type="component" value="Unassembled WGS sequence"/>
</dbReference>
<organism evidence="1 2">
    <name type="scientific">Trichonephila clavipes</name>
    <name type="common">Golden silk orbweaver</name>
    <name type="synonym">Nephila clavipes</name>
    <dbReference type="NCBI Taxonomy" id="2585209"/>
    <lineage>
        <taxon>Eukaryota</taxon>
        <taxon>Metazoa</taxon>
        <taxon>Ecdysozoa</taxon>
        <taxon>Arthropoda</taxon>
        <taxon>Chelicerata</taxon>
        <taxon>Arachnida</taxon>
        <taxon>Araneae</taxon>
        <taxon>Araneomorphae</taxon>
        <taxon>Entelegynae</taxon>
        <taxon>Araneoidea</taxon>
        <taxon>Nephilidae</taxon>
        <taxon>Trichonephila</taxon>
    </lineage>
</organism>
<keyword evidence="2" id="KW-1185">Reference proteome</keyword>